<evidence type="ECO:0000313" key="2">
    <source>
        <dbReference type="EMBL" id="EFX96507.1"/>
    </source>
</evidence>
<evidence type="ECO:0000256" key="1">
    <source>
        <dbReference type="SAM" id="Phobius"/>
    </source>
</evidence>
<keyword evidence="1" id="KW-0472">Membrane</keyword>
<reference evidence="2 3" key="1">
    <citation type="submission" date="2011-01" db="EMBL/GenBank/DDBJ databases">
        <authorList>
            <person name="Muzny D."/>
            <person name="Qin X."/>
            <person name="Buhay C."/>
            <person name="Dugan-Rocha S."/>
            <person name="Ding Y."/>
            <person name="Chen G."/>
            <person name="Hawes A."/>
            <person name="Holder M."/>
            <person name="Jhangiani S."/>
            <person name="Johnson A."/>
            <person name="Khan Z."/>
            <person name="Li Z."/>
            <person name="Liu W."/>
            <person name="Liu X."/>
            <person name="Perez L."/>
            <person name="Shen H."/>
            <person name="Wang Q."/>
            <person name="Watt J."/>
            <person name="Xi L."/>
            <person name="Xin Y."/>
            <person name="Zhou J."/>
            <person name="Deng J."/>
            <person name="Jiang H."/>
            <person name="Liu Y."/>
            <person name="Qu J."/>
            <person name="Song X.-Z."/>
            <person name="Zhang L."/>
            <person name="Villasana D."/>
            <person name="Johnson A."/>
            <person name="Liu J."/>
            <person name="Liyanage D."/>
            <person name="Lorensuhewa L."/>
            <person name="Robinson T."/>
            <person name="Song A."/>
            <person name="Song B.-B."/>
            <person name="Dinh H."/>
            <person name="Thornton R."/>
            <person name="Coyle M."/>
            <person name="Francisco L."/>
            <person name="Jackson L."/>
            <person name="Javaid M."/>
            <person name="Korchina V."/>
            <person name="Kovar C."/>
            <person name="Mata R."/>
            <person name="Mathew T."/>
            <person name="Ngo R."/>
            <person name="Nguyen L."/>
            <person name="Nguyen N."/>
            <person name="Okwuonu G."/>
            <person name="Ongeri F."/>
            <person name="Pham C."/>
            <person name="Simmons D."/>
            <person name="Wilczek-Boney K."/>
            <person name="Hale W."/>
            <person name="Jakkamsetti A."/>
            <person name="Pham P."/>
            <person name="Ruth R."/>
            <person name="San Lucas F."/>
            <person name="Warren J."/>
            <person name="Zhang J."/>
            <person name="Zhao Z."/>
            <person name="Zhou C."/>
            <person name="Zhu D."/>
            <person name="Lee S."/>
            <person name="Bess C."/>
            <person name="Blankenburg K."/>
            <person name="Forbes L."/>
            <person name="Fu Q."/>
            <person name="Gubbala S."/>
            <person name="Hirani K."/>
            <person name="Jayaseelan J.C."/>
            <person name="Lara F."/>
            <person name="Munidasa M."/>
            <person name="Palculict T."/>
            <person name="Patil S."/>
            <person name="Pu L.-L."/>
            <person name="Saada N."/>
            <person name="Tang L."/>
            <person name="Weissenberger G."/>
            <person name="Zhu Y."/>
            <person name="Hemphill L."/>
            <person name="Shang Y."/>
            <person name="Youmans B."/>
            <person name="Ayvaz T."/>
            <person name="Ross M."/>
            <person name="Santibanez J."/>
            <person name="Aqrawi P."/>
            <person name="Gross S."/>
            <person name="Joshi V."/>
            <person name="Fowler G."/>
            <person name="Nazareth L."/>
            <person name="Reid J."/>
            <person name="Worley K."/>
            <person name="Petrosino J."/>
            <person name="Highlander S."/>
            <person name="Gibbs R."/>
        </authorList>
    </citation>
    <scope>NUCLEOTIDE SEQUENCE [LARGE SCALE GENOMIC DNA]</scope>
    <source>
        <strain evidence="2 3">ATCC 49124</strain>
    </source>
</reference>
<dbReference type="EMBL" id="AEVI01000021">
    <property type="protein sequence ID" value="EFX96507.1"/>
    <property type="molecule type" value="Genomic_DNA"/>
</dbReference>
<feature type="transmembrane region" description="Helical" evidence="1">
    <location>
        <begin position="234"/>
        <end position="256"/>
    </location>
</feature>
<keyword evidence="3" id="KW-1185">Reference proteome</keyword>
<accession>A0ABP2KJV2</accession>
<name>A0ABP2KJV2_STRVE</name>
<proteinExistence type="predicted"/>
<organism evidence="2 3">
    <name type="scientific">Streptococcus vestibularis ATCC 49124</name>
    <dbReference type="NCBI Taxonomy" id="889206"/>
    <lineage>
        <taxon>Bacteria</taxon>
        <taxon>Bacillati</taxon>
        <taxon>Bacillota</taxon>
        <taxon>Bacilli</taxon>
        <taxon>Lactobacillales</taxon>
        <taxon>Streptococcaceae</taxon>
        <taxon>Streptococcus</taxon>
    </lineage>
</organism>
<feature type="transmembrane region" description="Helical" evidence="1">
    <location>
        <begin position="20"/>
        <end position="41"/>
    </location>
</feature>
<dbReference type="Proteomes" id="UP000003697">
    <property type="component" value="Unassembled WGS sequence"/>
</dbReference>
<feature type="transmembrane region" description="Helical" evidence="1">
    <location>
        <begin position="53"/>
        <end position="82"/>
    </location>
</feature>
<feature type="transmembrane region" description="Helical" evidence="1">
    <location>
        <begin position="158"/>
        <end position="181"/>
    </location>
</feature>
<feature type="transmembrane region" description="Helical" evidence="1">
    <location>
        <begin position="112"/>
        <end position="138"/>
    </location>
</feature>
<comment type="caution">
    <text evidence="2">The sequence shown here is derived from an EMBL/GenBank/DDBJ whole genome shotgun (WGS) entry which is preliminary data.</text>
</comment>
<protein>
    <recommendedName>
        <fullName evidence="4">ABC transporter permease</fullName>
    </recommendedName>
</protein>
<sequence length="263" mass="29361">MSMFWKLVKYELQSVRKWYLGIYGIAILLSIPLGLMLQKLTVTFEHSHKEPSLLFMAFFTLIVIATIVVWGTIYIATIVLIIKRFATSVFGREGYLSNTLPVSAHQLILSKLLAAFILDTISSLVVLASIGIIATFNLDMKDILLTTSYFGQILKEMGALYLFIPTTILGTIGSILFYYLCISIGNLFNNNKVLMGFVAYFAIQAILFFIGFFFGIGASLTGNATNTIINNSSYIFSLVQSLILIAASYFGTYYIMTKRLNLD</sequence>
<evidence type="ECO:0008006" key="4">
    <source>
        <dbReference type="Google" id="ProtNLM"/>
    </source>
</evidence>
<keyword evidence="1" id="KW-0812">Transmembrane</keyword>
<gene>
    <name evidence="2" type="ORF">HMPREF9425_0583</name>
</gene>
<keyword evidence="1" id="KW-1133">Transmembrane helix</keyword>
<evidence type="ECO:0000313" key="3">
    <source>
        <dbReference type="Proteomes" id="UP000003697"/>
    </source>
</evidence>
<feature type="transmembrane region" description="Helical" evidence="1">
    <location>
        <begin position="193"/>
        <end position="214"/>
    </location>
</feature>